<protein>
    <recommendedName>
        <fullName evidence="3">HEPN domain-containing protein</fullName>
    </recommendedName>
</protein>
<evidence type="ECO:0000313" key="2">
    <source>
        <dbReference type="Proteomes" id="UP001222958"/>
    </source>
</evidence>
<sequence length="127" mass="15038">MAYLDKGIENEKMAKISYENKCYNACVNRYYYSFFQVLLNAMKKYKLEIGDEQNGEGSHVKTFKCYKKYIQNVKKIKITRVNQMNGNFIKLKNLRKKADYEELMIEKDEADSAISAYNSLRREIESI</sequence>
<evidence type="ECO:0008006" key="3">
    <source>
        <dbReference type="Google" id="ProtNLM"/>
    </source>
</evidence>
<reference evidence="1" key="1">
    <citation type="submission" date="2023-04" db="EMBL/GenBank/DDBJ databases">
        <title>Epidemiological investigation of Clostridium perfringens isolated from cattle.</title>
        <authorList>
            <person name="Tian R."/>
        </authorList>
    </citation>
    <scope>NUCLEOTIDE SEQUENCE</scope>
    <source>
        <strain evidence="1">ZWCP172</strain>
    </source>
</reference>
<evidence type="ECO:0000313" key="1">
    <source>
        <dbReference type="EMBL" id="MDH2337490.1"/>
    </source>
</evidence>
<proteinExistence type="predicted"/>
<dbReference type="RefSeq" id="WP_279858404.1">
    <property type="nucleotide sequence ID" value="NZ_JARVUX010000016.1"/>
</dbReference>
<comment type="caution">
    <text evidence="1">The sequence shown here is derived from an EMBL/GenBank/DDBJ whole genome shotgun (WGS) entry which is preliminary data.</text>
</comment>
<organism evidence="1 2">
    <name type="scientific">Clostridium perfringens</name>
    <dbReference type="NCBI Taxonomy" id="1502"/>
    <lineage>
        <taxon>Bacteria</taxon>
        <taxon>Bacillati</taxon>
        <taxon>Bacillota</taxon>
        <taxon>Clostridia</taxon>
        <taxon>Eubacteriales</taxon>
        <taxon>Clostridiaceae</taxon>
        <taxon>Clostridium</taxon>
    </lineage>
</organism>
<dbReference type="EMBL" id="JARVUX010000016">
    <property type="protein sequence ID" value="MDH2337490.1"/>
    <property type="molecule type" value="Genomic_DNA"/>
</dbReference>
<gene>
    <name evidence="1" type="ORF">QDQ28_15055</name>
</gene>
<dbReference type="AlphaFoldDB" id="A0AAP4EFN9"/>
<accession>A0AAP4EFN9</accession>
<name>A0AAP4EFN9_CLOPF</name>
<dbReference type="Gene3D" id="1.20.120.330">
    <property type="entry name" value="Nucleotidyltransferases domain 2"/>
    <property type="match status" value="1"/>
</dbReference>
<dbReference type="Proteomes" id="UP001222958">
    <property type="component" value="Unassembled WGS sequence"/>
</dbReference>